<keyword evidence="2" id="KW-0812">Transmembrane</keyword>
<evidence type="ECO:0000256" key="2">
    <source>
        <dbReference type="SAM" id="Phobius"/>
    </source>
</evidence>
<name>A0A4U5MHT2_POPAL</name>
<sequence>MVHTNPLDPFSLDLVLVGAIAIRLPPSGIRAGTLRAKEMAPDTRSQELKESIESVNKEQAHNHGQVLQQETGESSANKEKHKLQANATATQINLPCEGEATYHKESGKLKLASYYLDGVALYWHHNCMKGVGNERVTSGDYLEALCATFVGQKDPLKELMELRQVGNLETYIQGFDVLWIGLIIIMFGGIWPLFLV</sequence>
<reference evidence="3" key="1">
    <citation type="submission" date="2018-10" db="EMBL/GenBank/DDBJ databases">
        <title>Population genomic analysis revealed the cold adaptation of white poplar.</title>
        <authorList>
            <person name="Liu Y.-J."/>
        </authorList>
    </citation>
    <scope>NUCLEOTIDE SEQUENCE [LARGE SCALE GENOMIC DNA]</scope>
    <source>
        <strain evidence="3">PAL-ZL1</strain>
    </source>
</reference>
<evidence type="ECO:0008006" key="4">
    <source>
        <dbReference type="Google" id="ProtNLM"/>
    </source>
</evidence>
<feature type="transmembrane region" description="Helical" evidence="2">
    <location>
        <begin position="177"/>
        <end position="195"/>
    </location>
</feature>
<dbReference type="AlphaFoldDB" id="A0A4U5MHT2"/>
<keyword evidence="2" id="KW-1133">Transmembrane helix</keyword>
<organism evidence="3">
    <name type="scientific">Populus alba</name>
    <name type="common">White poplar</name>
    <dbReference type="NCBI Taxonomy" id="43335"/>
    <lineage>
        <taxon>Eukaryota</taxon>
        <taxon>Viridiplantae</taxon>
        <taxon>Streptophyta</taxon>
        <taxon>Embryophyta</taxon>
        <taxon>Tracheophyta</taxon>
        <taxon>Spermatophyta</taxon>
        <taxon>Magnoliopsida</taxon>
        <taxon>eudicotyledons</taxon>
        <taxon>Gunneridae</taxon>
        <taxon>Pentapetalae</taxon>
        <taxon>rosids</taxon>
        <taxon>fabids</taxon>
        <taxon>Malpighiales</taxon>
        <taxon>Salicaceae</taxon>
        <taxon>Saliceae</taxon>
        <taxon>Populus</taxon>
    </lineage>
</organism>
<comment type="caution">
    <text evidence="3">The sequence shown here is derived from an EMBL/GenBank/DDBJ whole genome shotgun (WGS) entry which is preliminary data.</text>
</comment>
<evidence type="ECO:0000256" key="1">
    <source>
        <dbReference type="SAM" id="MobiDB-lite"/>
    </source>
</evidence>
<evidence type="ECO:0000313" key="3">
    <source>
        <dbReference type="EMBL" id="TKR68940.1"/>
    </source>
</evidence>
<dbReference type="EMBL" id="RCHU01001198">
    <property type="protein sequence ID" value="TKR68940.1"/>
    <property type="molecule type" value="Genomic_DNA"/>
</dbReference>
<keyword evidence="2" id="KW-0472">Membrane</keyword>
<accession>A0A4U5MHT2</accession>
<protein>
    <recommendedName>
        <fullName evidence="4">Retrotransposon gag domain-containing protein</fullName>
    </recommendedName>
</protein>
<feature type="region of interest" description="Disordered" evidence="1">
    <location>
        <begin position="35"/>
        <end position="84"/>
    </location>
</feature>
<gene>
    <name evidence="3" type="ORF">D5086_0000308800</name>
</gene>
<feature type="compositionally biased region" description="Basic and acidic residues" evidence="1">
    <location>
        <begin position="35"/>
        <end position="61"/>
    </location>
</feature>
<proteinExistence type="predicted"/>
<feature type="compositionally biased region" description="Polar residues" evidence="1">
    <location>
        <begin position="65"/>
        <end position="75"/>
    </location>
</feature>